<accession>A0A7A7F566</accession>
<feature type="non-terminal residue" evidence="3">
    <location>
        <position position="74"/>
    </location>
</feature>
<sequence length="74" mass="8479">MNKLLLGLSLFLLLEYNACAAKTGGLTLEQRMALLEERLEAAEKRAEKAERMLKSFDIEQHSEIRQISSEQNKK</sequence>
<gene>
    <name evidence="3" type="ORF">HL638_24740</name>
</gene>
<reference evidence="3" key="1">
    <citation type="journal article" date="2018" name="Genome Biol.">
        <title>SKESA: strategic k-mer extension for scrupulous assemblies.</title>
        <authorList>
            <person name="Souvorov A."/>
            <person name="Agarwala R."/>
            <person name="Lipman D.J."/>
        </authorList>
    </citation>
    <scope>NUCLEOTIDE SEQUENCE</scope>
    <source>
        <strain evidence="3">EC00598</strain>
    </source>
</reference>
<evidence type="ECO:0000256" key="1">
    <source>
        <dbReference type="SAM" id="Coils"/>
    </source>
</evidence>
<proteinExistence type="predicted"/>
<reference evidence="3" key="2">
    <citation type="submission" date="2019-09" db="EMBL/GenBank/DDBJ databases">
        <authorList>
            <consortium name="NCBI Pathogen Detection Project"/>
        </authorList>
    </citation>
    <scope>NUCLEOTIDE SEQUENCE</scope>
    <source>
        <strain evidence="3">EC00598</strain>
    </source>
</reference>
<evidence type="ECO:0000313" key="3">
    <source>
        <dbReference type="EMBL" id="HAJ1247646.1"/>
    </source>
</evidence>
<organism evidence="3">
    <name type="scientific">Escherichia coli</name>
    <dbReference type="NCBI Taxonomy" id="562"/>
    <lineage>
        <taxon>Bacteria</taxon>
        <taxon>Pseudomonadati</taxon>
        <taxon>Pseudomonadota</taxon>
        <taxon>Gammaproteobacteria</taxon>
        <taxon>Enterobacterales</taxon>
        <taxon>Enterobacteriaceae</taxon>
        <taxon>Escherichia</taxon>
    </lineage>
</organism>
<feature type="chain" id="PRO_5028300601" evidence="2">
    <location>
        <begin position="21"/>
        <end position="74"/>
    </location>
</feature>
<feature type="signal peptide" evidence="2">
    <location>
        <begin position="1"/>
        <end position="20"/>
    </location>
</feature>
<protein>
    <submittedName>
        <fullName evidence="3">Carbohydrate porin</fullName>
    </submittedName>
</protein>
<feature type="coiled-coil region" evidence="1">
    <location>
        <begin position="25"/>
        <end position="59"/>
    </location>
</feature>
<dbReference type="AlphaFoldDB" id="A0A7A7F566"/>
<keyword evidence="1" id="KW-0175">Coiled coil</keyword>
<name>A0A7A7F566_ECOLX</name>
<keyword evidence="2" id="KW-0732">Signal</keyword>
<dbReference type="EMBL" id="DABHBN010000125">
    <property type="protein sequence ID" value="HAJ1247646.1"/>
    <property type="molecule type" value="Genomic_DNA"/>
</dbReference>
<comment type="caution">
    <text evidence="3">The sequence shown here is derived from an EMBL/GenBank/DDBJ whole genome shotgun (WGS) entry which is preliminary data.</text>
</comment>
<evidence type="ECO:0000256" key="2">
    <source>
        <dbReference type="SAM" id="SignalP"/>
    </source>
</evidence>